<evidence type="ECO:0000313" key="2">
    <source>
        <dbReference type="EMBL" id="ORU97245.1"/>
    </source>
</evidence>
<dbReference type="EMBL" id="LQOJ01000069">
    <property type="protein sequence ID" value="ORU97245.1"/>
    <property type="molecule type" value="Genomic_DNA"/>
</dbReference>
<proteinExistence type="predicted"/>
<dbReference type="InterPro" id="IPR010093">
    <property type="entry name" value="SinI_DNA-bd"/>
</dbReference>
<gene>
    <name evidence="2" type="ORF">AWC04_18350</name>
</gene>
<dbReference type="Proteomes" id="UP000193484">
    <property type="component" value="Unassembled WGS sequence"/>
</dbReference>
<name>A0A1X1R0A6_MYCFA</name>
<comment type="caution">
    <text evidence="2">The sequence shown here is derived from an EMBL/GenBank/DDBJ whole genome shotgun (WGS) entry which is preliminary data.</text>
</comment>
<dbReference type="InterPro" id="IPR009061">
    <property type="entry name" value="DNA-bd_dom_put_sf"/>
</dbReference>
<dbReference type="Pfam" id="PF12728">
    <property type="entry name" value="HTH_17"/>
    <property type="match status" value="1"/>
</dbReference>
<organism evidence="2 3">
    <name type="scientific">Mycolicibacterium fallax</name>
    <name type="common">Mycobacterium fallax</name>
    <dbReference type="NCBI Taxonomy" id="1793"/>
    <lineage>
        <taxon>Bacteria</taxon>
        <taxon>Bacillati</taxon>
        <taxon>Actinomycetota</taxon>
        <taxon>Actinomycetes</taxon>
        <taxon>Mycobacteriales</taxon>
        <taxon>Mycobacteriaceae</taxon>
        <taxon>Mycolicibacterium</taxon>
    </lineage>
</organism>
<sequence length="67" mass="7092">MLTIRQVAGLARVSVSTVERAVRRGELRAFKLGRATRISSADARAWLTAAPVQVQVRATSDAAEGAA</sequence>
<protein>
    <recommendedName>
        <fullName evidence="1">Helix-turn-helix domain-containing protein</fullName>
    </recommendedName>
</protein>
<evidence type="ECO:0000313" key="3">
    <source>
        <dbReference type="Proteomes" id="UP000193484"/>
    </source>
</evidence>
<dbReference type="InterPro" id="IPR041657">
    <property type="entry name" value="HTH_17"/>
</dbReference>
<dbReference type="RefSeq" id="WP_085100138.1">
    <property type="nucleotide sequence ID" value="NZ_AP022603.1"/>
</dbReference>
<accession>A0A1X1R0A6</accession>
<keyword evidence="3" id="KW-1185">Reference proteome</keyword>
<dbReference type="NCBIfam" id="TIGR01764">
    <property type="entry name" value="excise"/>
    <property type="match status" value="1"/>
</dbReference>
<feature type="domain" description="Helix-turn-helix" evidence="1">
    <location>
        <begin position="1"/>
        <end position="49"/>
    </location>
</feature>
<dbReference type="AlphaFoldDB" id="A0A1X1R0A6"/>
<evidence type="ECO:0000259" key="1">
    <source>
        <dbReference type="Pfam" id="PF12728"/>
    </source>
</evidence>
<dbReference type="GO" id="GO:0003677">
    <property type="term" value="F:DNA binding"/>
    <property type="evidence" value="ECO:0007669"/>
    <property type="project" value="InterPro"/>
</dbReference>
<reference evidence="2 3" key="1">
    <citation type="submission" date="2016-01" db="EMBL/GenBank/DDBJ databases">
        <title>The new phylogeny of the genus Mycobacterium.</title>
        <authorList>
            <person name="Tarcisio F."/>
            <person name="Conor M."/>
            <person name="Antonella G."/>
            <person name="Elisabetta G."/>
            <person name="Giulia F.S."/>
            <person name="Sara T."/>
            <person name="Anna F."/>
            <person name="Clotilde B."/>
            <person name="Roberto B."/>
            <person name="Veronica D.S."/>
            <person name="Fabio R."/>
            <person name="Monica P."/>
            <person name="Olivier J."/>
            <person name="Enrico T."/>
            <person name="Nicola S."/>
        </authorList>
    </citation>
    <scope>NUCLEOTIDE SEQUENCE [LARGE SCALE GENOMIC DNA]</scope>
    <source>
        <strain evidence="2 3">DSM 44179</strain>
    </source>
</reference>
<dbReference type="SUPFAM" id="SSF46955">
    <property type="entry name" value="Putative DNA-binding domain"/>
    <property type="match status" value="1"/>
</dbReference>
<dbReference type="STRING" id="1793.AWC04_18350"/>